<evidence type="ECO:0000313" key="3">
    <source>
        <dbReference type="Proteomes" id="UP000534294"/>
    </source>
</evidence>
<dbReference type="EMBL" id="JACHIF010000003">
    <property type="protein sequence ID" value="MBB5037469.1"/>
    <property type="molecule type" value="Genomic_DNA"/>
</dbReference>
<evidence type="ECO:0000256" key="1">
    <source>
        <dbReference type="SAM" id="Coils"/>
    </source>
</evidence>
<keyword evidence="3" id="KW-1185">Reference proteome</keyword>
<gene>
    <name evidence="2" type="ORF">HNQ64_001718</name>
</gene>
<name>A0A7W7YJX4_9BACT</name>
<protein>
    <submittedName>
        <fullName evidence="2">Uncharacterized protein</fullName>
    </submittedName>
</protein>
<comment type="caution">
    <text evidence="2">The sequence shown here is derived from an EMBL/GenBank/DDBJ whole genome shotgun (WGS) entry which is preliminary data.</text>
</comment>
<dbReference type="RefSeq" id="WP_184207413.1">
    <property type="nucleotide sequence ID" value="NZ_JACHIF010000003.1"/>
</dbReference>
<sequence>MKSILGILFCVALVGFSFFTYLKDKQMEASQVRETTRRQLNLSKTALADRHSYVETLKRHYELQRRLYDSNQALVEARSVMVALNDAIETQKRAYQNIVEARRGSARGSVIEFLELPDGKVLRTAKVLNFDDTNLSVQTGDGILKIPAQDLPAHLKDYFRLDLIEPETTQALDTVVATSSTSFKDSAPKQFQYSNISMEPTGAELTYDEKVKVFGTHINAITKRINQLQQAKNAPFVGMDAHLKPGTAAYRHRQKDRAQRLDREIAILTSKRKVLEIQRKKFTSPTVTTR</sequence>
<reference evidence="2 3" key="1">
    <citation type="submission" date="2020-08" db="EMBL/GenBank/DDBJ databases">
        <title>Genomic Encyclopedia of Type Strains, Phase IV (KMG-IV): sequencing the most valuable type-strain genomes for metagenomic binning, comparative biology and taxonomic classification.</title>
        <authorList>
            <person name="Goeker M."/>
        </authorList>
    </citation>
    <scope>NUCLEOTIDE SEQUENCE [LARGE SCALE GENOMIC DNA]</scope>
    <source>
        <strain evidence="2 3">DSM 12251</strain>
    </source>
</reference>
<feature type="coiled-coil region" evidence="1">
    <location>
        <begin position="251"/>
        <end position="278"/>
    </location>
</feature>
<dbReference type="Proteomes" id="UP000534294">
    <property type="component" value="Unassembled WGS sequence"/>
</dbReference>
<organism evidence="2 3">
    <name type="scientific">Prosthecobacter dejongeii</name>
    <dbReference type="NCBI Taxonomy" id="48465"/>
    <lineage>
        <taxon>Bacteria</taxon>
        <taxon>Pseudomonadati</taxon>
        <taxon>Verrucomicrobiota</taxon>
        <taxon>Verrucomicrobiia</taxon>
        <taxon>Verrucomicrobiales</taxon>
        <taxon>Verrucomicrobiaceae</taxon>
        <taxon>Prosthecobacter</taxon>
    </lineage>
</organism>
<dbReference type="AlphaFoldDB" id="A0A7W7YJX4"/>
<accession>A0A7W7YJX4</accession>
<evidence type="ECO:0000313" key="2">
    <source>
        <dbReference type="EMBL" id="MBB5037469.1"/>
    </source>
</evidence>
<keyword evidence="1" id="KW-0175">Coiled coil</keyword>
<proteinExistence type="predicted"/>